<name>A0A6G0Y3W2_APHCR</name>
<sequence>MDHFKKILLEHNIKIGSKADSYILNKSNEIIKVENIVNQHETNNIIIIGKHFEIKKAFYDNPIDSTFLNVYEVNNLSENYKYWSYDCIKTKMILFELDEKKIAYPIIHALTDN</sequence>
<comment type="caution">
    <text evidence="1">The sequence shown here is derived from an EMBL/GenBank/DDBJ whole genome shotgun (WGS) entry which is preliminary data.</text>
</comment>
<dbReference type="EMBL" id="VUJU01006428">
    <property type="protein sequence ID" value="KAF0748557.1"/>
    <property type="molecule type" value="Genomic_DNA"/>
</dbReference>
<gene>
    <name evidence="1" type="ORF">FWK35_00020989</name>
</gene>
<accession>A0A6G0Y3W2</accession>
<keyword evidence="2" id="KW-1185">Reference proteome</keyword>
<protein>
    <submittedName>
        <fullName evidence="1">Uncharacterized protein</fullName>
    </submittedName>
</protein>
<proteinExistence type="predicted"/>
<dbReference type="Proteomes" id="UP000478052">
    <property type="component" value="Unassembled WGS sequence"/>
</dbReference>
<reference evidence="1 2" key="1">
    <citation type="submission" date="2019-08" db="EMBL/GenBank/DDBJ databases">
        <title>Whole genome of Aphis craccivora.</title>
        <authorList>
            <person name="Voronova N.V."/>
            <person name="Shulinski R.S."/>
            <person name="Bandarenka Y.V."/>
            <person name="Zhorov D.G."/>
            <person name="Warner D."/>
        </authorList>
    </citation>
    <scope>NUCLEOTIDE SEQUENCE [LARGE SCALE GENOMIC DNA]</scope>
    <source>
        <strain evidence="1">180601</strain>
        <tissue evidence="1">Whole Body</tissue>
    </source>
</reference>
<evidence type="ECO:0000313" key="1">
    <source>
        <dbReference type="EMBL" id="KAF0748557.1"/>
    </source>
</evidence>
<evidence type="ECO:0000313" key="2">
    <source>
        <dbReference type="Proteomes" id="UP000478052"/>
    </source>
</evidence>
<dbReference type="AlphaFoldDB" id="A0A6G0Y3W2"/>
<organism evidence="1 2">
    <name type="scientific">Aphis craccivora</name>
    <name type="common">Cowpea aphid</name>
    <dbReference type="NCBI Taxonomy" id="307492"/>
    <lineage>
        <taxon>Eukaryota</taxon>
        <taxon>Metazoa</taxon>
        <taxon>Ecdysozoa</taxon>
        <taxon>Arthropoda</taxon>
        <taxon>Hexapoda</taxon>
        <taxon>Insecta</taxon>
        <taxon>Pterygota</taxon>
        <taxon>Neoptera</taxon>
        <taxon>Paraneoptera</taxon>
        <taxon>Hemiptera</taxon>
        <taxon>Sternorrhyncha</taxon>
        <taxon>Aphidomorpha</taxon>
        <taxon>Aphidoidea</taxon>
        <taxon>Aphididae</taxon>
        <taxon>Aphidini</taxon>
        <taxon>Aphis</taxon>
        <taxon>Aphis</taxon>
    </lineage>
</organism>